<feature type="non-terminal residue" evidence="3">
    <location>
        <position position="1"/>
    </location>
</feature>
<feature type="region of interest" description="Disordered" evidence="1">
    <location>
        <begin position="73"/>
        <end position="108"/>
    </location>
</feature>
<dbReference type="PROSITE" id="PS01208">
    <property type="entry name" value="VWFC_1"/>
    <property type="match status" value="2"/>
</dbReference>
<proteinExistence type="predicted"/>
<dbReference type="PANTHER" id="PTHR46303:SF1">
    <property type="entry name" value="VWFC DOMAIN-CONTAINING PROTEIN"/>
    <property type="match status" value="1"/>
</dbReference>
<dbReference type="Gene3D" id="2.10.70.10">
    <property type="entry name" value="Complement Module, domain 1"/>
    <property type="match status" value="1"/>
</dbReference>
<organism evidence="3 4">
    <name type="scientific">Batillaria attramentaria</name>
    <dbReference type="NCBI Taxonomy" id="370345"/>
    <lineage>
        <taxon>Eukaryota</taxon>
        <taxon>Metazoa</taxon>
        <taxon>Spiralia</taxon>
        <taxon>Lophotrochozoa</taxon>
        <taxon>Mollusca</taxon>
        <taxon>Gastropoda</taxon>
        <taxon>Caenogastropoda</taxon>
        <taxon>Sorbeoconcha</taxon>
        <taxon>Cerithioidea</taxon>
        <taxon>Batillariidae</taxon>
        <taxon>Batillaria</taxon>
    </lineage>
</organism>
<feature type="compositionally biased region" description="Basic and acidic residues" evidence="1">
    <location>
        <begin position="283"/>
        <end position="294"/>
    </location>
</feature>
<accession>A0ABD0K0I8</accession>
<evidence type="ECO:0000256" key="1">
    <source>
        <dbReference type="SAM" id="MobiDB-lite"/>
    </source>
</evidence>
<dbReference type="InterPro" id="IPR001007">
    <property type="entry name" value="VWF_dom"/>
</dbReference>
<keyword evidence="4" id="KW-1185">Reference proteome</keyword>
<dbReference type="PROSITE" id="PS50184">
    <property type="entry name" value="VWFC_2"/>
    <property type="match status" value="3"/>
</dbReference>
<dbReference type="SMART" id="SM00214">
    <property type="entry name" value="VWC"/>
    <property type="match status" value="3"/>
</dbReference>
<evidence type="ECO:0000313" key="3">
    <source>
        <dbReference type="EMBL" id="KAK7480467.1"/>
    </source>
</evidence>
<feature type="compositionally biased region" description="Basic and acidic residues" evidence="1">
    <location>
        <begin position="84"/>
        <end position="101"/>
    </location>
</feature>
<feature type="domain" description="VWFC" evidence="2">
    <location>
        <begin position="1"/>
        <end position="66"/>
    </location>
</feature>
<dbReference type="Gene3D" id="6.20.200.20">
    <property type="match status" value="2"/>
</dbReference>
<reference evidence="3 4" key="1">
    <citation type="journal article" date="2023" name="Sci. Data">
        <title>Genome assembly of the Korean intertidal mud-creeper Batillaria attramentaria.</title>
        <authorList>
            <person name="Patra A.K."/>
            <person name="Ho P.T."/>
            <person name="Jun S."/>
            <person name="Lee S.J."/>
            <person name="Kim Y."/>
            <person name="Won Y.J."/>
        </authorList>
    </citation>
    <scope>NUCLEOTIDE SEQUENCE [LARGE SCALE GENOMIC DNA]</scope>
    <source>
        <strain evidence="3">Wonlab-2016</strain>
    </source>
</reference>
<dbReference type="InterPro" id="IPR045717">
    <property type="entry name" value="CHRDL1/2"/>
</dbReference>
<evidence type="ECO:0000259" key="2">
    <source>
        <dbReference type="PROSITE" id="PS50184"/>
    </source>
</evidence>
<dbReference type="Proteomes" id="UP001519460">
    <property type="component" value="Unassembled WGS sequence"/>
</dbReference>
<sequence length="429" mass="48365">EFCTLGGQRYDMGQTWHPDLKPFGQNACINCTCHQGGQVECRAVECPRPDCEEPKILPGECCATCDDFDNLPPTVGTKSSEEDDSRRPGCSHDGHHYHDGDVFPSNSTGLRPTRRDQCVMCVCAEGTVLCQLKTCLPTKCKKFKAVPDDCCPQCAEESLYIDPHYLLSDTKEDNSTEADCTSPNGVHRNGTSWNPAVGPDIETISCVLCTCLNGHVNCSRLECPSEASLPCKRPRNIRGSCCKQCPARKRKNRKRKPKKNNGKNKRRKGKKGRRHKHKCKNKGRPEVHPDRKPDNTSVAAILSELCLPRRTGRLVYREKGDSFETLVFDDIQSSSATVEMLRWAVVNGRELQDTERKLLNASEFRQTVKCSQIIGATNTRGFKKFMKKMDGKLKRCKRRKKPCTRKTLDKLIKRDRRLKPVPTKHVCGE</sequence>
<gene>
    <name evidence="3" type="ORF">BaRGS_00028284</name>
</gene>
<dbReference type="PANTHER" id="PTHR46303">
    <property type="entry name" value="VWFC DOMAIN-CONTAINING PROTEIN"/>
    <property type="match status" value="1"/>
</dbReference>
<feature type="domain" description="VWFC" evidence="2">
    <location>
        <begin position="178"/>
        <end position="246"/>
    </location>
</feature>
<protein>
    <recommendedName>
        <fullName evidence="2">VWFC domain-containing protein</fullName>
    </recommendedName>
</protein>
<dbReference type="Pfam" id="PF00093">
    <property type="entry name" value="VWC"/>
    <property type="match status" value="3"/>
</dbReference>
<evidence type="ECO:0000313" key="4">
    <source>
        <dbReference type="Proteomes" id="UP001519460"/>
    </source>
</evidence>
<dbReference type="EMBL" id="JACVVK020000281">
    <property type="protein sequence ID" value="KAK7480467.1"/>
    <property type="molecule type" value="Genomic_DNA"/>
</dbReference>
<feature type="compositionally biased region" description="Basic residues" evidence="1">
    <location>
        <begin position="247"/>
        <end position="282"/>
    </location>
</feature>
<feature type="region of interest" description="Disordered" evidence="1">
    <location>
        <begin position="247"/>
        <end position="294"/>
    </location>
</feature>
<comment type="caution">
    <text evidence="3">The sequence shown here is derived from an EMBL/GenBank/DDBJ whole genome shotgun (WGS) entry which is preliminary data.</text>
</comment>
<name>A0ABD0K0I8_9CAEN</name>
<feature type="domain" description="VWFC" evidence="2">
    <location>
        <begin position="88"/>
        <end position="155"/>
    </location>
</feature>
<dbReference type="SUPFAM" id="SSF57603">
    <property type="entry name" value="FnI-like domain"/>
    <property type="match status" value="3"/>
</dbReference>
<dbReference type="AlphaFoldDB" id="A0ABD0K0I8"/>